<dbReference type="EMBL" id="CP017111">
    <property type="protein sequence ID" value="AOO64337.1"/>
    <property type="molecule type" value="Genomic_DNA"/>
</dbReference>
<keyword evidence="2" id="KW-1185">Reference proteome</keyword>
<dbReference type="InterPro" id="IPR032466">
    <property type="entry name" value="Metal_Hydrolase"/>
</dbReference>
<dbReference type="Gene3D" id="3.20.20.140">
    <property type="entry name" value="Metal-dependent hydrolases"/>
    <property type="match status" value="1"/>
</dbReference>
<evidence type="ECO:0000313" key="1">
    <source>
        <dbReference type="EMBL" id="AOO64337.1"/>
    </source>
</evidence>
<name>A0A1D7TH73_9BACT</name>
<evidence type="ECO:0008006" key="3">
    <source>
        <dbReference type="Google" id="ProtNLM"/>
    </source>
</evidence>
<accession>A0A1D7TH73</accession>
<dbReference type="STRING" id="1193502.SHALO_0548"/>
<dbReference type="SUPFAM" id="SSF51556">
    <property type="entry name" value="Metallo-dependent hydrolases"/>
    <property type="match status" value="1"/>
</dbReference>
<proteinExistence type="predicted"/>
<protein>
    <recommendedName>
        <fullName evidence="3">Amidohydrolase</fullName>
    </recommendedName>
</protein>
<reference evidence="2" key="1">
    <citation type="submission" date="2016-08" db="EMBL/GenBank/DDBJ databases">
        <title>Complete genome sequence of the organohalide-respiring Epsilonproteobacterium Sulfurospirillum halorespirans.</title>
        <authorList>
            <person name="Goris T."/>
            <person name="Zimmermann J."/>
            <person name="Schenz B."/>
            <person name="Lemos M."/>
            <person name="Hackermueller J."/>
            <person name="Diekert G."/>
        </authorList>
    </citation>
    <scope>NUCLEOTIDE SEQUENCE [LARGE SCALE GENOMIC DNA]</scope>
    <source>
        <strain>DSM 13726</strain>
        <strain evidence="2">PCE-M2</strain>
    </source>
</reference>
<dbReference type="Proteomes" id="UP000094609">
    <property type="component" value="Chromosome"/>
</dbReference>
<dbReference type="AlphaFoldDB" id="A0A1D7TH73"/>
<evidence type="ECO:0000313" key="2">
    <source>
        <dbReference type="Proteomes" id="UP000094609"/>
    </source>
</evidence>
<sequence>MLLFSQPFKSLCRRCVMKTLVLILWVVSALMAQEISPLPSAKSLSSVEKIDTPFEIEKLKLVWAKRIELMRSNGIIPLIDIESSFNPGKFDLVEYAKMMDASSVALIAFSPQIGDDAYEKEAKVWHDAPRSLLNADPYRYVPTTTAGIYPSWTKEPVRFVKETIAKATKDNYPLLGEFEFRHYPSPRHVKRNELYRDVNIPIDSEAGHLLFAYAQRSGKSFQIHYEAEDALFEPLEKMLQIYPNAKVIWCHLAQIRYSNRAQHYTPEFIRGLMERHPNLYFDLAFGDANSIYKPSGEYHATIWSKRNVLKPEWAKLIEEYPYRFLTAFDIGGDRHDELLEKVEVSRDVLKNLSPKTQEIIAYKAFWKLVFGEDI</sequence>
<gene>
    <name evidence="1" type="ORF">SHALO_0548</name>
</gene>
<dbReference type="KEGG" id="shal:SHALO_0548"/>
<organism evidence="1 2">
    <name type="scientific">Sulfurospirillum halorespirans DSM 13726</name>
    <dbReference type="NCBI Taxonomy" id="1193502"/>
    <lineage>
        <taxon>Bacteria</taxon>
        <taxon>Pseudomonadati</taxon>
        <taxon>Campylobacterota</taxon>
        <taxon>Epsilonproteobacteria</taxon>
        <taxon>Campylobacterales</taxon>
        <taxon>Sulfurospirillaceae</taxon>
        <taxon>Sulfurospirillum</taxon>
    </lineage>
</organism>